<dbReference type="AlphaFoldDB" id="A0AAW0NRD1"/>
<evidence type="ECO:0000313" key="2">
    <source>
        <dbReference type="Proteomes" id="UP001460270"/>
    </source>
</evidence>
<comment type="caution">
    <text evidence="1">The sequence shown here is derived from an EMBL/GenBank/DDBJ whole genome shotgun (WGS) entry which is preliminary data.</text>
</comment>
<evidence type="ECO:0000313" key="1">
    <source>
        <dbReference type="EMBL" id="KAK7904953.1"/>
    </source>
</evidence>
<reference evidence="2" key="1">
    <citation type="submission" date="2024-04" db="EMBL/GenBank/DDBJ databases">
        <title>Salinicola lusitanus LLJ914,a marine bacterium isolated from the Okinawa Trough.</title>
        <authorList>
            <person name="Li J."/>
        </authorList>
    </citation>
    <scope>NUCLEOTIDE SEQUENCE [LARGE SCALE GENOMIC DNA]</scope>
</reference>
<accession>A0AAW0NRD1</accession>
<gene>
    <name evidence="1" type="ORF">WMY93_017560</name>
</gene>
<sequence length="228" mass="25043">MEIDILGRVLQLRGSVVPAAVCYPPSVLLSSPHIHALLYTLPNSFIPPPGFQLAITQHLPLSLPLSLCSHSLWLERMHTARGGVGFQTTCEDLLNCRGRPGLFRKKRYTAVTVSLLVASLLPSSLSSSCLLLLHFCQLHHGPARCLLLRGSQPCESSRGECTQRRVEWTHVHLVNKCKMAEGSREQGAPGSTDPEEDSPNMIVYRKASPSCYVVVVVVGWISKEAARQ</sequence>
<proteinExistence type="predicted"/>
<dbReference type="Proteomes" id="UP001460270">
    <property type="component" value="Unassembled WGS sequence"/>
</dbReference>
<keyword evidence="2" id="KW-1185">Reference proteome</keyword>
<dbReference type="EMBL" id="JBBPFD010000012">
    <property type="protein sequence ID" value="KAK7904953.1"/>
    <property type="molecule type" value="Genomic_DNA"/>
</dbReference>
<protein>
    <submittedName>
        <fullName evidence="1">Uncharacterized protein</fullName>
    </submittedName>
</protein>
<organism evidence="1 2">
    <name type="scientific">Mugilogobius chulae</name>
    <name type="common">yellowstripe goby</name>
    <dbReference type="NCBI Taxonomy" id="88201"/>
    <lineage>
        <taxon>Eukaryota</taxon>
        <taxon>Metazoa</taxon>
        <taxon>Chordata</taxon>
        <taxon>Craniata</taxon>
        <taxon>Vertebrata</taxon>
        <taxon>Euteleostomi</taxon>
        <taxon>Actinopterygii</taxon>
        <taxon>Neopterygii</taxon>
        <taxon>Teleostei</taxon>
        <taxon>Neoteleostei</taxon>
        <taxon>Acanthomorphata</taxon>
        <taxon>Gobiaria</taxon>
        <taxon>Gobiiformes</taxon>
        <taxon>Gobioidei</taxon>
        <taxon>Gobiidae</taxon>
        <taxon>Gobionellinae</taxon>
        <taxon>Mugilogobius</taxon>
    </lineage>
</organism>
<name>A0AAW0NRD1_9GOBI</name>